<sequence>MHPTRYIDGIANQEDGLSQSINRFRHHTIRAKLLHQSRWRPLEMEYQQSLGTNHLTDVEILPGRQAQSAATVTTCPSTITPASTIQEHADQFQRRYPSRQAHPLDQATGMFTQANDENNPSFRTYQYHGTDKYPIMMNLYVKIAPGHRSETPESTRVAPWSPACSRYTTAWDKKWNHIRFRNTMITVIFSLFYQSTNLNREDGTPVIRYYPNRMNFLPKQLVHKFPSIQQETQRSILMSWNEYINDPATHVQMLRHAESLNEHSKKSRRHQVKTLLRDILTGPSGIRILQFTAYQFRMMIRKGTNPDLTTMPNIYQLWHWGYIKFKSVNEELWIFTHNFADPQTMARLEQTCVHFHRIWASQVVPSTAGLVPILPRTQDLCVIVHNTNPPFHQPMVAKHNTISGIMTSQAVSNIVFRKVHADLQLHRTWPSVDSALQPEYEDDTFLIPEAWPTNIWTVCNSAHATAAHVLHRLWDPLIFTFADPCHASYHQDTKHSSQPHLTEKFYKIDNEGHIPMIGIPASSIKEGRADWAWFQFQHEPRTPFRWLPIPLASTTLTRNHSVYWIKYHQREQVQRHHAQHIHQPSWFTLDGVFTPFQQDPPLEADQAVPTPTQQEWEEFIDHRRALLELQRCTTADRQDQSHEWHHVR</sequence>
<accession>A0A812Q1K7</accession>
<evidence type="ECO:0000313" key="1">
    <source>
        <dbReference type="EMBL" id="CAE7367477.1"/>
    </source>
</evidence>
<comment type="caution">
    <text evidence="1">The sequence shown here is derived from an EMBL/GenBank/DDBJ whole genome shotgun (WGS) entry which is preliminary data.</text>
</comment>
<proteinExistence type="predicted"/>
<organism evidence="1 2">
    <name type="scientific">Symbiodinium natans</name>
    <dbReference type="NCBI Taxonomy" id="878477"/>
    <lineage>
        <taxon>Eukaryota</taxon>
        <taxon>Sar</taxon>
        <taxon>Alveolata</taxon>
        <taxon>Dinophyceae</taxon>
        <taxon>Suessiales</taxon>
        <taxon>Symbiodiniaceae</taxon>
        <taxon>Symbiodinium</taxon>
    </lineage>
</organism>
<gene>
    <name evidence="1" type="ORF">SNAT2548_LOCUS19979</name>
</gene>
<name>A0A812Q1K7_9DINO</name>
<evidence type="ECO:0000313" key="2">
    <source>
        <dbReference type="Proteomes" id="UP000604046"/>
    </source>
</evidence>
<keyword evidence="2" id="KW-1185">Reference proteome</keyword>
<dbReference type="AlphaFoldDB" id="A0A812Q1K7"/>
<reference evidence="1" key="1">
    <citation type="submission" date="2021-02" db="EMBL/GenBank/DDBJ databases">
        <authorList>
            <person name="Dougan E. K."/>
            <person name="Rhodes N."/>
            <person name="Thang M."/>
            <person name="Chan C."/>
        </authorList>
    </citation>
    <scope>NUCLEOTIDE SEQUENCE</scope>
</reference>
<dbReference type="Proteomes" id="UP000604046">
    <property type="component" value="Unassembled WGS sequence"/>
</dbReference>
<protein>
    <submittedName>
        <fullName evidence="1">Uncharacterized protein</fullName>
    </submittedName>
</protein>
<dbReference type="EMBL" id="CAJNDS010002195">
    <property type="protein sequence ID" value="CAE7367477.1"/>
    <property type="molecule type" value="Genomic_DNA"/>
</dbReference>